<proteinExistence type="predicted"/>
<dbReference type="SUPFAM" id="SSF51306">
    <property type="entry name" value="LexA/Signal peptidase"/>
    <property type="match status" value="1"/>
</dbReference>
<comment type="subcellular location">
    <subcellularLocation>
        <location evidence="1">Membrane</location>
    </subcellularLocation>
</comment>
<name>A0ABX3D137_9BACI</name>
<evidence type="ECO:0000313" key="7">
    <source>
        <dbReference type="EMBL" id="OHX51102.1"/>
    </source>
</evidence>
<dbReference type="Proteomes" id="UP000180194">
    <property type="component" value="Unassembled WGS sequence"/>
</dbReference>
<dbReference type="InterPro" id="IPR001733">
    <property type="entry name" value="Peptidase_S26B"/>
</dbReference>
<evidence type="ECO:0000256" key="2">
    <source>
        <dbReference type="ARBA" id="ARBA00022692"/>
    </source>
</evidence>
<evidence type="ECO:0000256" key="3">
    <source>
        <dbReference type="ARBA" id="ARBA00022989"/>
    </source>
</evidence>
<accession>A0ABX3D137</accession>
<reference evidence="7 8" key="1">
    <citation type="submission" date="2016-07" db="EMBL/GenBank/DDBJ databases">
        <title>Bacillus oceanisediminis whole genome.</title>
        <authorList>
            <person name="Pal Y."/>
            <person name="Verma A."/>
            <person name="Mual P."/>
            <person name="Srinivasan K."/>
        </authorList>
    </citation>
    <scope>NUCLEOTIDE SEQUENCE [LARGE SCALE GENOMIC DNA]</scope>
    <source>
        <strain evidence="7 8">Bhandara28</strain>
    </source>
</reference>
<organism evidence="7 8">
    <name type="scientific">Cytobacillus oceanisediminis</name>
    <dbReference type="NCBI Taxonomy" id="665099"/>
    <lineage>
        <taxon>Bacteria</taxon>
        <taxon>Bacillati</taxon>
        <taxon>Bacillota</taxon>
        <taxon>Bacilli</taxon>
        <taxon>Bacillales</taxon>
        <taxon>Bacillaceae</taxon>
        <taxon>Cytobacillus</taxon>
    </lineage>
</organism>
<dbReference type="EC" id="3.4.21.89" evidence="5"/>
<dbReference type="InterPro" id="IPR019533">
    <property type="entry name" value="Peptidase_S26"/>
</dbReference>
<gene>
    <name evidence="7" type="ORF">BBV17_00045</name>
</gene>
<dbReference type="NCBIfam" id="TIGR02228">
    <property type="entry name" value="sigpep_I_arch"/>
    <property type="match status" value="1"/>
</dbReference>
<keyword evidence="2 6" id="KW-0812">Transmembrane</keyword>
<keyword evidence="8" id="KW-1185">Reference proteome</keyword>
<evidence type="ECO:0000313" key="8">
    <source>
        <dbReference type="Proteomes" id="UP000180194"/>
    </source>
</evidence>
<comment type="caution">
    <text evidence="7">The sequence shown here is derived from an EMBL/GenBank/DDBJ whole genome shotgun (WGS) entry which is preliminary data.</text>
</comment>
<dbReference type="CDD" id="cd06530">
    <property type="entry name" value="S26_SPase_I"/>
    <property type="match status" value="1"/>
</dbReference>
<evidence type="ECO:0000256" key="6">
    <source>
        <dbReference type="SAM" id="Phobius"/>
    </source>
</evidence>
<sequence length="104" mass="11598">MEKVMFLVKKTVPAAIILFIMMIILSIFASISSNKPLTVFGFKPMTVLSNSMVPVFEAGDVIITREIDAEDLKVSDIISFYNEEKNLITHRITSIVEKNGMSGQ</sequence>
<feature type="transmembrane region" description="Helical" evidence="6">
    <location>
        <begin position="12"/>
        <end position="31"/>
    </location>
</feature>
<protein>
    <recommendedName>
        <fullName evidence="5">Signal peptidase I</fullName>
        <ecNumber evidence="5">3.4.21.89</ecNumber>
    </recommendedName>
</protein>
<keyword evidence="4 6" id="KW-0472">Membrane</keyword>
<dbReference type="RefSeq" id="WP_071155070.1">
    <property type="nucleotide sequence ID" value="NZ_CANMJI010000007.1"/>
</dbReference>
<evidence type="ECO:0000256" key="4">
    <source>
        <dbReference type="ARBA" id="ARBA00023136"/>
    </source>
</evidence>
<evidence type="ECO:0000256" key="5">
    <source>
        <dbReference type="NCBIfam" id="TIGR02228"/>
    </source>
</evidence>
<keyword evidence="3 6" id="KW-1133">Transmembrane helix</keyword>
<dbReference type="EMBL" id="MBRJ01000001">
    <property type="protein sequence ID" value="OHX51102.1"/>
    <property type="molecule type" value="Genomic_DNA"/>
</dbReference>
<dbReference type="InterPro" id="IPR036286">
    <property type="entry name" value="LexA/Signal_pep-like_sf"/>
</dbReference>
<evidence type="ECO:0000256" key="1">
    <source>
        <dbReference type="ARBA" id="ARBA00004370"/>
    </source>
</evidence>